<dbReference type="Proteomes" id="UP000230423">
    <property type="component" value="Unassembled WGS sequence"/>
</dbReference>
<organism evidence="1 2">
    <name type="scientific">Teladorsagia circumcincta</name>
    <name type="common">Brown stomach worm</name>
    <name type="synonym">Ostertagia circumcincta</name>
    <dbReference type="NCBI Taxonomy" id="45464"/>
    <lineage>
        <taxon>Eukaryota</taxon>
        <taxon>Metazoa</taxon>
        <taxon>Ecdysozoa</taxon>
        <taxon>Nematoda</taxon>
        <taxon>Chromadorea</taxon>
        <taxon>Rhabditida</taxon>
        <taxon>Rhabditina</taxon>
        <taxon>Rhabditomorpha</taxon>
        <taxon>Strongyloidea</taxon>
        <taxon>Trichostrongylidae</taxon>
        <taxon>Teladorsagia</taxon>
    </lineage>
</organism>
<accession>A0A2G9TDX8</accession>
<dbReference type="OrthoDB" id="5773944at2759"/>
<evidence type="ECO:0000313" key="2">
    <source>
        <dbReference type="Proteomes" id="UP000230423"/>
    </source>
</evidence>
<dbReference type="EMBL" id="KZ381389">
    <property type="protein sequence ID" value="PIO56179.1"/>
    <property type="molecule type" value="Genomic_DNA"/>
</dbReference>
<sequence length="109" mass="12384">MEVQVLLRLSFPLAAPDQSSFVEICRSIAPHFNSSYEWTDGVLLTAEPVRLHVERVSQNEIELTARVCVDELEEEQAAAPAKLLWPFLAVALKNMLNHLDEHQLLQYTV</sequence>
<proteinExistence type="predicted"/>
<dbReference type="AlphaFoldDB" id="A0A2G9TDX8"/>
<gene>
    <name evidence="1" type="ORF">TELCIR_22426</name>
</gene>
<reference evidence="1 2" key="1">
    <citation type="submission" date="2015-09" db="EMBL/GenBank/DDBJ databases">
        <title>Draft genome of the parasitic nematode Teladorsagia circumcincta isolate WARC Sus (inbred).</title>
        <authorList>
            <person name="Mitreva M."/>
        </authorList>
    </citation>
    <scope>NUCLEOTIDE SEQUENCE [LARGE SCALE GENOMIC DNA]</scope>
    <source>
        <strain evidence="1 2">S</strain>
    </source>
</reference>
<keyword evidence="2" id="KW-1185">Reference proteome</keyword>
<evidence type="ECO:0000313" key="1">
    <source>
        <dbReference type="EMBL" id="PIO56179.1"/>
    </source>
</evidence>
<name>A0A2G9TDX8_TELCI</name>
<protein>
    <submittedName>
        <fullName evidence="1">Uncharacterized protein</fullName>
    </submittedName>
</protein>